<feature type="modified residue" description="4-aspartylphosphate" evidence="1">
    <location>
        <position position="64"/>
    </location>
</feature>
<dbReference type="EMBL" id="MHPP01000020">
    <property type="protein sequence ID" value="OGZ84258.1"/>
    <property type="molecule type" value="Genomic_DNA"/>
</dbReference>
<protein>
    <recommendedName>
        <fullName evidence="2">Response regulatory domain-containing protein</fullName>
    </recommendedName>
</protein>
<evidence type="ECO:0000259" key="2">
    <source>
        <dbReference type="PROSITE" id="PS50110"/>
    </source>
</evidence>
<comment type="caution">
    <text evidence="3">The sequence shown here is derived from an EMBL/GenBank/DDBJ whole genome shotgun (WGS) entry which is preliminary data.</text>
</comment>
<dbReference type="Gene3D" id="3.40.50.2300">
    <property type="match status" value="1"/>
</dbReference>
<dbReference type="PROSITE" id="PS50110">
    <property type="entry name" value="RESPONSE_REGULATORY"/>
    <property type="match status" value="1"/>
</dbReference>
<dbReference type="AlphaFoldDB" id="A0A1G2JD99"/>
<gene>
    <name evidence="3" type="ORF">A2401_02555</name>
</gene>
<accession>A0A1G2JD99</accession>
<sequence>METKNTKKRIILVEDDPAITDVYGVAFKNSNMSLEVINSGEQAIQKIKESSENGEGAPDLILLDLILPDINGIEVLKAIKVDEKTKGIKVFVLSNQTSLNLSQSETIKPDKYIIKADITPTQLVKMVEEEIK</sequence>
<feature type="domain" description="Response regulatory" evidence="2">
    <location>
        <begin position="9"/>
        <end position="131"/>
    </location>
</feature>
<evidence type="ECO:0000313" key="4">
    <source>
        <dbReference type="Proteomes" id="UP000177751"/>
    </source>
</evidence>
<organism evidence="3 4">
    <name type="scientific">Candidatus Staskawiczbacteria bacterium RIFOXYC1_FULL_38_18</name>
    <dbReference type="NCBI Taxonomy" id="1802229"/>
    <lineage>
        <taxon>Bacteria</taxon>
        <taxon>Candidatus Staskawicziibacteriota</taxon>
    </lineage>
</organism>
<name>A0A1G2JD99_9BACT</name>
<dbReference type="SUPFAM" id="SSF52172">
    <property type="entry name" value="CheY-like"/>
    <property type="match status" value="1"/>
</dbReference>
<dbReference type="STRING" id="1802229.A2401_02555"/>
<dbReference type="InterPro" id="IPR011006">
    <property type="entry name" value="CheY-like_superfamily"/>
</dbReference>
<dbReference type="PANTHER" id="PTHR44520:SF2">
    <property type="entry name" value="RESPONSE REGULATOR RCP1"/>
    <property type="match status" value="1"/>
</dbReference>
<dbReference type="InterPro" id="IPR052893">
    <property type="entry name" value="TCS_response_regulator"/>
</dbReference>
<proteinExistence type="predicted"/>
<evidence type="ECO:0000256" key="1">
    <source>
        <dbReference type="PROSITE-ProRule" id="PRU00169"/>
    </source>
</evidence>
<dbReference type="Pfam" id="PF00072">
    <property type="entry name" value="Response_reg"/>
    <property type="match status" value="1"/>
</dbReference>
<dbReference type="Proteomes" id="UP000177751">
    <property type="component" value="Unassembled WGS sequence"/>
</dbReference>
<reference evidence="3 4" key="1">
    <citation type="journal article" date="2016" name="Nat. Commun.">
        <title>Thousands of microbial genomes shed light on interconnected biogeochemical processes in an aquifer system.</title>
        <authorList>
            <person name="Anantharaman K."/>
            <person name="Brown C.T."/>
            <person name="Hug L.A."/>
            <person name="Sharon I."/>
            <person name="Castelle C.J."/>
            <person name="Probst A.J."/>
            <person name="Thomas B.C."/>
            <person name="Singh A."/>
            <person name="Wilkins M.J."/>
            <person name="Karaoz U."/>
            <person name="Brodie E.L."/>
            <person name="Williams K.H."/>
            <person name="Hubbard S.S."/>
            <person name="Banfield J.F."/>
        </authorList>
    </citation>
    <scope>NUCLEOTIDE SEQUENCE [LARGE SCALE GENOMIC DNA]</scope>
</reference>
<dbReference type="InterPro" id="IPR001789">
    <property type="entry name" value="Sig_transdc_resp-reg_receiver"/>
</dbReference>
<evidence type="ECO:0000313" key="3">
    <source>
        <dbReference type="EMBL" id="OGZ84258.1"/>
    </source>
</evidence>
<keyword evidence="1" id="KW-0597">Phosphoprotein</keyword>
<dbReference type="SMART" id="SM00448">
    <property type="entry name" value="REC"/>
    <property type="match status" value="1"/>
</dbReference>
<dbReference type="PANTHER" id="PTHR44520">
    <property type="entry name" value="RESPONSE REGULATOR RCP1-RELATED"/>
    <property type="match status" value="1"/>
</dbReference>
<dbReference type="GO" id="GO:0000160">
    <property type="term" value="P:phosphorelay signal transduction system"/>
    <property type="evidence" value="ECO:0007669"/>
    <property type="project" value="InterPro"/>
</dbReference>